<dbReference type="Gene3D" id="2.40.70.10">
    <property type="entry name" value="Acid Proteases"/>
    <property type="match status" value="1"/>
</dbReference>
<organism evidence="1 2">
    <name type="scientific">Tanacetum coccineum</name>
    <dbReference type="NCBI Taxonomy" id="301880"/>
    <lineage>
        <taxon>Eukaryota</taxon>
        <taxon>Viridiplantae</taxon>
        <taxon>Streptophyta</taxon>
        <taxon>Embryophyta</taxon>
        <taxon>Tracheophyta</taxon>
        <taxon>Spermatophyta</taxon>
        <taxon>Magnoliopsida</taxon>
        <taxon>eudicotyledons</taxon>
        <taxon>Gunneridae</taxon>
        <taxon>Pentapetalae</taxon>
        <taxon>asterids</taxon>
        <taxon>campanulids</taxon>
        <taxon>Asterales</taxon>
        <taxon>Asteraceae</taxon>
        <taxon>Asteroideae</taxon>
        <taxon>Anthemideae</taxon>
        <taxon>Anthemidinae</taxon>
        <taxon>Tanacetum</taxon>
    </lineage>
</organism>
<dbReference type="SUPFAM" id="SSF50630">
    <property type="entry name" value="Acid proteases"/>
    <property type="match status" value="1"/>
</dbReference>
<dbReference type="InterPro" id="IPR043502">
    <property type="entry name" value="DNA/RNA_pol_sf"/>
</dbReference>
<dbReference type="PANTHER" id="PTHR15503">
    <property type="entry name" value="LDOC1 RELATED"/>
    <property type="match status" value="1"/>
</dbReference>
<gene>
    <name evidence="1" type="ORF">Tco_1110906</name>
</gene>
<dbReference type="GO" id="GO:0003964">
    <property type="term" value="F:RNA-directed DNA polymerase activity"/>
    <property type="evidence" value="ECO:0007669"/>
    <property type="project" value="UniProtKB-KW"/>
</dbReference>
<keyword evidence="2" id="KW-1185">Reference proteome</keyword>
<comment type="caution">
    <text evidence="1">The sequence shown here is derived from an EMBL/GenBank/DDBJ whole genome shotgun (WGS) entry which is preliminary data.</text>
</comment>
<proteinExistence type="predicted"/>
<dbReference type="Pfam" id="PF08284">
    <property type="entry name" value="RVP_2"/>
    <property type="match status" value="1"/>
</dbReference>
<keyword evidence="1" id="KW-0548">Nucleotidyltransferase</keyword>
<dbReference type="PANTHER" id="PTHR15503:SF45">
    <property type="entry name" value="RNA-DIRECTED DNA POLYMERASE HOMOLOG"/>
    <property type="match status" value="1"/>
</dbReference>
<dbReference type="Gene3D" id="3.10.10.10">
    <property type="entry name" value="HIV Type 1 Reverse Transcriptase, subunit A, domain 1"/>
    <property type="match status" value="1"/>
</dbReference>
<keyword evidence="1" id="KW-0808">Transferase</keyword>
<evidence type="ECO:0000313" key="1">
    <source>
        <dbReference type="EMBL" id="GJU00568.1"/>
    </source>
</evidence>
<evidence type="ECO:0000313" key="2">
    <source>
        <dbReference type="Proteomes" id="UP001151760"/>
    </source>
</evidence>
<accession>A0ABQ5IMK8</accession>
<name>A0ABQ5IMK8_9ASTR</name>
<keyword evidence="1" id="KW-0695">RNA-directed DNA polymerase</keyword>
<dbReference type="SUPFAM" id="SSF56672">
    <property type="entry name" value="DNA/RNA polymerases"/>
    <property type="match status" value="1"/>
</dbReference>
<reference evidence="1" key="1">
    <citation type="journal article" date="2022" name="Int. J. Mol. Sci.">
        <title>Draft Genome of Tanacetum Coccineum: Genomic Comparison of Closely Related Tanacetum-Family Plants.</title>
        <authorList>
            <person name="Yamashiro T."/>
            <person name="Shiraishi A."/>
            <person name="Nakayama K."/>
            <person name="Satake H."/>
        </authorList>
    </citation>
    <scope>NUCLEOTIDE SEQUENCE</scope>
</reference>
<dbReference type="InterPro" id="IPR021109">
    <property type="entry name" value="Peptidase_aspartic_dom_sf"/>
</dbReference>
<reference evidence="1" key="2">
    <citation type="submission" date="2022-01" db="EMBL/GenBank/DDBJ databases">
        <authorList>
            <person name="Yamashiro T."/>
            <person name="Shiraishi A."/>
            <person name="Satake H."/>
            <person name="Nakayama K."/>
        </authorList>
    </citation>
    <scope>NUCLEOTIDE SEQUENCE</scope>
</reference>
<dbReference type="CDD" id="cd00303">
    <property type="entry name" value="retropepsin_like"/>
    <property type="match status" value="1"/>
</dbReference>
<dbReference type="InterPro" id="IPR032567">
    <property type="entry name" value="RTL1-rel"/>
</dbReference>
<protein>
    <submittedName>
        <fullName evidence="1">Reverse transcriptase domain-containing protein</fullName>
    </submittedName>
</protein>
<dbReference type="Proteomes" id="UP001151760">
    <property type="component" value="Unassembled WGS sequence"/>
</dbReference>
<dbReference type="EMBL" id="BQNB010020877">
    <property type="protein sequence ID" value="GJU00568.1"/>
    <property type="molecule type" value="Genomic_DNA"/>
</dbReference>
<sequence length="641" mass="71474">MRLCKVSQWGAPEFSTIIAQQLQNLLPAMLAQVGNQGNVGNQNGNVVNENVQENVGNVLVNGNRGWPCLCILNSHELARLVPHLVTPESSKIKRYVYGLAPHIRGMVAATELKTIQKAVLIYGALADEAVRNGSFKKIEKRGNVGEPSKVLGLSVPPVTPTMHPEGLAAHASIVTARFIWQRIVEASACPRLNKAQGPGGNCSNQVVANNGGQEGSQARGRAFMLGSEEARQDPNIMMGTFTLNNHFATTLFNSGADYSFVSTTFIPLLGIEPSELGFRYEIEIASRKLVKIDKVIKGCKLEIEGHVFDIDLIPFGHGSFDVTIGMDWLSNHKAKIIYHKKVVRIPLLDGKVRRILGEKPEKKRRLPPIREIKFRIKLIPRAMLEANSPYCLAPSELEELSRQLKELQDKGFIRPSSSPWGALCKTFDWGEEQELTFQTLKDKLCNAPVLALPDGSEDFVKELNMKQHRWIELFSDCDYKIRYHPGKANVAADALSRKETVKPKRVRAMNMTLQSSIRDRDTDGSDGDGNGSWQPEIPKWKWEGIAMDFMTKLPRTSGSSPIMWAEVGEGQLIRPELVQETTEKILQIKDRLKAARDHQKSYADKKRKPLEFSVGDYVLLKGSPRKDGSFGKKGKLHPNFC</sequence>